<gene>
    <name evidence="2" type="ORF">rCG_53388</name>
</gene>
<name>A6JRH9_RAT</name>
<feature type="region of interest" description="Disordered" evidence="1">
    <location>
        <begin position="1"/>
        <end position="25"/>
    </location>
</feature>
<evidence type="ECO:0000313" key="3">
    <source>
        <dbReference type="Proteomes" id="UP000234681"/>
    </source>
</evidence>
<protein>
    <submittedName>
        <fullName evidence="2">RCG53388</fullName>
    </submittedName>
</protein>
<sequence>MINHKTGEDTLESSVTPAKRSKESRVLPFSVCWTIETVHPRTRLCLGISCCEGKD</sequence>
<evidence type="ECO:0000256" key="1">
    <source>
        <dbReference type="SAM" id="MobiDB-lite"/>
    </source>
</evidence>
<reference evidence="3" key="1">
    <citation type="submission" date="2005-09" db="EMBL/GenBank/DDBJ databases">
        <authorList>
            <person name="Mural R.J."/>
            <person name="Li P.W."/>
            <person name="Adams M.D."/>
            <person name="Amanatides P.G."/>
            <person name="Baden-Tillson H."/>
            <person name="Barnstead M."/>
            <person name="Chin S.H."/>
            <person name="Dew I."/>
            <person name="Evans C.A."/>
            <person name="Ferriera S."/>
            <person name="Flanigan M."/>
            <person name="Fosler C."/>
            <person name="Glodek A."/>
            <person name="Gu Z."/>
            <person name="Holt R.A."/>
            <person name="Jennings D."/>
            <person name="Kraft C.L."/>
            <person name="Lu F."/>
            <person name="Nguyen T."/>
            <person name="Nusskern D.R."/>
            <person name="Pfannkoch C.M."/>
            <person name="Sitter C."/>
            <person name="Sutton G.G."/>
            <person name="Venter J.C."/>
            <person name="Wang Z."/>
            <person name="Woodage T."/>
            <person name="Zheng X.H."/>
            <person name="Zhong F."/>
        </authorList>
    </citation>
    <scope>NUCLEOTIDE SEQUENCE [LARGE SCALE GENOMIC DNA]</scope>
    <source>
        <strain>BN</strain>
        <strain evidence="3">Sprague-Dawley</strain>
    </source>
</reference>
<evidence type="ECO:0000313" key="2">
    <source>
        <dbReference type="EMBL" id="EDL97771.1"/>
    </source>
</evidence>
<proteinExistence type="predicted"/>
<dbReference type="Proteomes" id="UP000234681">
    <property type="component" value="Chromosome 5"/>
</dbReference>
<organism evidence="2 3">
    <name type="scientific">Rattus norvegicus</name>
    <name type="common">Rat</name>
    <dbReference type="NCBI Taxonomy" id="10116"/>
    <lineage>
        <taxon>Eukaryota</taxon>
        <taxon>Metazoa</taxon>
        <taxon>Chordata</taxon>
        <taxon>Craniata</taxon>
        <taxon>Vertebrata</taxon>
        <taxon>Euteleostomi</taxon>
        <taxon>Mammalia</taxon>
        <taxon>Eutheria</taxon>
        <taxon>Euarchontoglires</taxon>
        <taxon>Glires</taxon>
        <taxon>Rodentia</taxon>
        <taxon>Myomorpha</taxon>
        <taxon>Muroidea</taxon>
        <taxon>Muridae</taxon>
        <taxon>Murinae</taxon>
        <taxon>Rattus</taxon>
    </lineage>
</organism>
<dbReference type="EMBL" id="CH473998">
    <property type="protein sequence ID" value="EDL97771.1"/>
    <property type="molecule type" value="Genomic_DNA"/>
</dbReference>
<accession>A6JRH9</accession>
<dbReference type="AlphaFoldDB" id="A6JRH9"/>